<keyword evidence="5 7" id="KW-0460">Magnesium</keyword>
<feature type="region of interest" description="Disordered" evidence="8">
    <location>
        <begin position="493"/>
        <end position="513"/>
    </location>
</feature>
<reference evidence="12 13" key="1">
    <citation type="journal article" date="2023" name="Nat. Commun.">
        <title>Origin of minicircular mitochondrial genomes in red algae.</title>
        <authorList>
            <person name="Lee Y."/>
            <person name="Cho C.H."/>
            <person name="Lee Y.M."/>
            <person name="Park S.I."/>
            <person name="Yang J.H."/>
            <person name="West J.A."/>
            <person name="Bhattacharya D."/>
            <person name="Yoon H.S."/>
        </authorList>
    </citation>
    <scope>NUCLEOTIDE SEQUENCE [LARGE SCALE GENOMIC DNA]</scope>
    <source>
        <strain evidence="12 13">CCMP1338</strain>
        <tissue evidence="12">Whole cell</tissue>
    </source>
</reference>
<dbReference type="InterPro" id="IPR005846">
    <property type="entry name" value="A-D-PHexomutase_a/b/a-III"/>
</dbReference>
<dbReference type="GO" id="GO:0008973">
    <property type="term" value="F:phosphopentomutase activity"/>
    <property type="evidence" value="ECO:0007669"/>
    <property type="project" value="TreeGrafter"/>
</dbReference>
<dbReference type="GO" id="GO:0005975">
    <property type="term" value="P:carbohydrate metabolic process"/>
    <property type="evidence" value="ECO:0007669"/>
    <property type="project" value="InterPro"/>
</dbReference>
<evidence type="ECO:0000259" key="10">
    <source>
        <dbReference type="Pfam" id="PF02879"/>
    </source>
</evidence>
<evidence type="ECO:0000259" key="9">
    <source>
        <dbReference type="Pfam" id="PF02878"/>
    </source>
</evidence>
<dbReference type="PROSITE" id="PS00710">
    <property type="entry name" value="PGM_PMM"/>
    <property type="match status" value="1"/>
</dbReference>
<evidence type="ECO:0000256" key="7">
    <source>
        <dbReference type="RuleBase" id="RU004326"/>
    </source>
</evidence>
<dbReference type="SUPFAM" id="SSF53738">
    <property type="entry name" value="Phosphoglucomutase, first 3 domains"/>
    <property type="match status" value="3"/>
</dbReference>
<evidence type="ECO:0000313" key="13">
    <source>
        <dbReference type="Proteomes" id="UP001157974"/>
    </source>
</evidence>
<dbReference type="InterPro" id="IPR016055">
    <property type="entry name" value="A-D-PHexomutase_a/b/a-I/II/III"/>
</dbReference>
<evidence type="ECO:0000256" key="6">
    <source>
        <dbReference type="ARBA" id="ARBA00023235"/>
    </source>
</evidence>
<dbReference type="Gene3D" id="3.40.120.10">
    <property type="entry name" value="Alpha-D-Glucose-1,6-Bisphosphate, subunit A, domain 3"/>
    <property type="match status" value="3"/>
</dbReference>
<feature type="domain" description="Alpha-D-phosphohexomutase alpha/beta/alpha" evidence="10">
    <location>
        <begin position="212"/>
        <end position="318"/>
    </location>
</feature>
<dbReference type="InterPro" id="IPR005841">
    <property type="entry name" value="Alpha-D-phosphohexomutase_SF"/>
</dbReference>
<dbReference type="EMBL" id="JAMWBK010000009">
    <property type="protein sequence ID" value="KAJ8902317.1"/>
    <property type="molecule type" value="Genomic_DNA"/>
</dbReference>
<comment type="cofactor">
    <cofactor evidence="1">
        <name>Mg(2+)</name>
        <dbReference type="ChEBI" id="CHEBI:18420"/>
    </cofactor>
</comment>
<dbReference type="InterPro" id="IPR016066">
    <property type="entry name" value="A-D-PHexomutase_CS"/>
</dbReference>
<organism evidence="12 13">
    <name type="scientific">Rhodosorus marinus</name>
    <dbReference type="NCBI Taxonomy" id="101924"/>
    <lineage>
        <taxon>Eukaryota</taxon>
        <taxon>Rhodophyta</taxon>
        <taxon>Stylonematophyceae</taxon>
        <taxon>Stylonematales</taxon>
        <taxon>Stylonemataceae</taxon>
        <taxon>Rhodosorus</taxon>
    </lineage>
</organism>
<keyword evidence="6" id="KW-0413">Isomerase</keyword>
<evidence type="ECO:0000256" key="8">
    <source>
        <dbReference type="SAM" id="MobiDB-lite"/>
    </source>
</evidence>
<dbReference type="Proteomes" id="UP001157974">
    <property type="component" value="Unassembled WGS sequence"/>
</dbReference>
<evidence type="ECO:0008006" key="14">
    <source>
        <dbReference type="Google" id="ProtNLM"/>
    </source>
</evidence>
<name>A0AAV8UME4_9RHOD</name>
<comment type="similarity">
    <text evidence="2 7">Belongs to the phosphohexose mutase family.</text>
</comment>
<evidence type="ECO:0000259" key="11">
    <source>
        <dbReference type="Pfam" id="PF02880"/>
    </source>
</evidence>
<dbReference type="Pfam" id="PF02879">
    <property type="entry name" value="PGM_PMM_II"/>
    <property type="match status" value="1"/>
</dbReference>
<accession>A0AAV8UME4</accession>
<dbReference type="PRINTS" id="PR00509">
    <property type="entry name" value="PGMPMM"/>
</dbReference>
<keyword evidence="13" id="KW-1185">Reference proteome</keyword>
<dbReference type="Pfam" id="PF02880">
    <property type="entry name" value="PGM_PMM_III"/>
    <property type="match status" value="1"/>
</dbReference>
<dbReference type="GO" id="GO:0005634">
    <property type="term" value="C:nucleus"/>
    <property type="evidence" value="ECO:0007669"/>
    <property type="project" value="TreeGrafter"/>
</dbReference>
<protein>
    <recommendedName>
        <fullName evidence="14">Phosphoglucomutase</fullName>
    </recommendedName>
</protein>
<evidence type="ECO:0000256" key="1">
    <source>
        <dbReference type="ARBA" id="ARBA00001946"/>
    </source>
</evidence>
<keyword evidence="3" id="KW-0597">Phosphoprotein</keyword>
<feature type="domain" description="Alpha-D-phosphohexomutase alpha/beta/alpha" evidence="11">
    <location>
        <begin position="329"/>
        <end position="454"/>
    </location>
</feature>
<evidence type="ECO:0000256" key="3">
    <source>
        <dbReference type="ARBA" id="ARBA00022553"/>
    </source>
</evidence>
<dbReference type="CDD" id="cd05799">
    <property type="entry name" value="PGM2"/>
    <property type="match status" value="1"/>
</dbReference>
<dbReference type="InterPro" id="IPR005845">
    <property type="entry name" value="A-D-PHexomutase_a/b/a-II"/>
</dbReference>
<dbReference type="AlphaFoldDB" id="A0AAV8UME4"/>
<dbReference type="GO" id="GO:0000287">
    <property type="term" value="F:magnesium ion binding"/>
    <property type="evidence" value="ECO:0007669"/>
    <property type="project" value="InterPro"/>
</dbReference>
<evidence type="ECO:0000256" key="5">
    <source>
        <dbReference type="ARBA" id="ARBA00022842"/>
    </source>
</evidence>
<dbReference type="PANTHER" id="PTHR45745">
    <property type="entry name" value="PHOSPHOMANNOMUTASE 45A"/>
    <property type="match status" value="1"/>
</dbReference>
<proteinExistence type="inferred from homology"/>
<dbReference type="GO" id="GO:0006166">
    <property type="term" value="P:purine ribonucleoside salvage"/>
    <property type="evidence" value="ECO:0007669"/>
    <property type="project" value="TreeGrafter"/>
</dbReference>
<evidence type="ECO:0000313" key="12">
    <source>
        <dbReference type="EMBL" id="KAJ8902317.1"/>
    </source>
</evidence>
<gene>
    <name evidence="12" type="ORF">NDN08_006724</name>
</gene>
<evidence type="ECO:0000256" key="4">
    <source>
        <dbReference type="ARBA" id="ARBA00022723"/>
    </source>
</evidence>
<dbReference type="Pfam" id="PF02878">
    <property type="entry name" value="PGM_PMM_I"/>
    <property type="match status" value="1"/>
</dbReference>
<feature type="domain" description="Alpha-D-phosphohexomutase alpha/beta/alpha" evidence="9">
    <location>
        <begin position="41"/>
        <end position="181"/>
    </location>
</feature>
<comment type="caution">
    <text evidence="12">The sequence shown here is derived from an EMBL/GenBank/DDBJ whole genome shotgun (WGS) entry which is preliminary data.</text>
</comment>
<evidence type="ECO:0000256" key="2">
    <source>
        <dbReference type="ARBA" id="ARBA00010231"/>
    </source>
</evidence>
<keyword evidence="4 7" id="KW-0479">Metal-binding</keyword>
<dbReference type="InterPro" id="IPR005844">
    <property type="entry name" value="A-D-PHexomutase_a/b/a-I"/>
</dbReference>
<dbReference type="PANTHER" id="PTHR45745:SF1">
    <property type="entry name" value="PHOSPHOGLUCOMUTASE 2B-RELATED"/>
    <property type="match status" value="1"/>
</dbReference>
<sequence length="594" mass="65162">MERMAMESYCKWELNQTLVKEVRGWLAEGNGKGFDRFKSRLQFGTAGLRARMGPGLDRMNTVAVMQATQGVLKHIEEKLGPQNGTSRGIAIAFDSRHNSEVFAAVTATVCLRRGFKVLFHDTPVPTPILAYTAKLRSTAAAIMITASHNPKEDNGYKLYGEDACQIIPPNDEAIQKLIEENFEPWSDYSDASINSVTSNKLCSVVTNDVVREYLKEVTQKLHRVASEINSASPRIVYSAFHGVGAKYVKLVFEKFRLPEYIPVEEQLLPDPDFPTLGFPNPEEGKGAMELSISTAEAYGSNIILANDPDADRLAVAEKQENGQWRLFTGNEIGALLGYHLWEVEGQNAPEGQKFCMVSSAVSSKALGAMAAREGFVFLEALTGFKWLSHVALEARSDGIKPLVTFEEAIGFMLADVVYDKDGLSAAGVAAEMVAQCYQSGMTLSKRLSQFYDTYGYFIGYNGYRVCSDPSTMRMIFSRLREYRAGGDIDGTKIHSTRDVGAGTDTAASDGKSDLPTGGGTDFITLRLSVDLLGTGKPQEAPNLILCYRASGTEPKFKFYSELCCSREEVDGGAHEKLRAIVDSTTEHAVNFTTN</sequence>